<accession>A0A673LQ49</accession>
<protein>
    <submittedName>
        <fullName evidence="1">Uncharacterized protein</fullName>
    </submittedName>
</protein>
<name>A0A673LQ49_9TELE</name>
<organism evidence="1 2">
    <name type="scientific">Sinocyclocheilus rhinocerous</name>
    <dbReference type="NCBI Taxonomy" id="307959"/>
    <lineage>
        <taxon>Eukaryota</taxon>
        <taxon>Metazoa</taxon>
        <taxon>Chordata</taxon>
        <taxon>Craniata</taxon>
        <taxon>Vertebrata</taxon>
        <taxon>Euteleostomi</taxon>
        <taxon>Actinopterygii</taxon>
        <taxon>Neopterygii</taxon>
        <taxon>Teleostei</taxon>
        <taxon>Ostariophysi</taxon>
        <taxon>Cypriniformes</taxon>
        <taxon>Cyprinidae</taxon>
        <taxon>Cyprininae</taxon>
        <taxon>Sinocyclocheilus</taxon>
    </lineage>
</organism>
<dbReference type="AlphaFoldDB" id="A0A673LQ49"/>
<reference evidence="1" key="2">
    <citation type="submission" date="2025-09" db="UniProtKB">
        <authorList>
            <consortium name="Ensembl"/>
        </authorList>
    </citation>
    <scope>IDENTIFICATION</scope>
</reference>
<evidence type="ECO:0000313" key="2">
    <source>
        <dbReference type="Proteomes" id="UP000472270"/>
    </source>
</evidence>
<reference evidence="1" key="1">
    <citation type="submission" date="2025-08" db="UniProtKB">
        <authorList>
            <consortium name="Ensembl"/>
        </authorList>
    </citation>
    <scope>IDENTIFICATION</scope>
</reference>
<dbReference type="Proteomes" id="UP000472270">
    <property type="component" value="Unassembled WGS sequence"/>
</dbReference>
<sequence>QGIKVSPKHNIAIFLLCLTGQKLYNSDKSDTERVKNEHLSLMVIKYMLCVNAPPLISLSFPRPIRAIFDKTRTTVRNATCEKCPDPGFEAVPIVQNINMLFKKSCMGTNDTILYVKPVTISLGCTCAVKIIPQAYF</sequence>
<evidence type="ECO:0000313" key="1">
    <source>
        <dbReference type="Ensembl" id="ENSSRHP00000079578.1"/>
    </source>
</evidence>
<proteinExistence type="predicted"/>
<dbReference type="Ensembl" id="ENSSRHT00000081734.1">
    <property type="protein sequence ID" value="ENSSRHP00000079578.1"/>
    <property type="gene ID" value="ENSSRHG00000039478.1"/>
</dbReference>
<keyword evidence="2" id="KW-1185">Reference proteome</keyword>